<evidence type="ECO:0000256" key="1">
    <source>
        <dbReference type="SAM" id="SignalP"/>
    </source>
</evidence>
<dbReference type="RefSeq" id="WP_131308913.1">
    <property type="nucleotide sequence ID" value="NZ_SJFN01000012.1"/>
</dbReference>
<evidence type="ECO:0008006" key="4">
    <source>
        <dbReference type="Google" id="ProtNLM"/>
    </source>
</evidence>
<dbReference type="EMBL" id="SJFN01000012">
    <property type="protein sequence ID" value="TBW38211.1"/>
    <property type="molecule type" value="Genomic_DNA"/>
</dbReference>
<accession>A0A4Q9VT05</accession>
<comment type="caution">
    <text evidence="2">The sequence shown here is derived from an EMBL/GenBank/DDBJ whole genome shotgun (WGS) entry which is preliminary data.</text>
</comment>
<evidence type="ECO:0000313" key="2">
    <source>
        <dbReference type="EMBL" id="TBW38211.1"/>
    </source>
</evidence>
<reference evidence="2 3" key="1">
    <citation type="submission" date="2019-02" db="EMBL/GenBank/DDBJ databases">
        <title>Siculibacillus lacustris gen. nov., sp. nov., a new rosette-forming bacterium isolated from a freshwater crater lake (Lake St. Ana, Romania).</title>
        <authorList>
            <person name="Felfoldi T."/>
            <person name="Marton Z."/>
            <person name="Szabo A."/>
            <person name="Mentes A."/>
            <person name="Boka K."/>
            <person name="Marialigeti K."/>
            <person name="Mathe I."/>
            <person name="Koncz M."/>
            <person name="Schumann P."/>
            <person name="Toth E."/>
        </authorList>
    </citation>
    <scope>NUCLEOTIDE SEQUENCE [LARGE SCALE GENOMIC DNA]</scope>
    <source>
        <strain evidence="2 3">SA-279</strain>
    </source>
</reference>
<protein>
    <recommendedName>
        <fullName evidence="4">DUF1795 domain-containing protein</fullName>
    </recommendedName>
</protein>
<feature type="chain" id="PRO_5020319504" description="DUF1795 domain-containing protein" evidence="1">
    <location>
        <begin position="19"/>
        <end position="164"/>
    </location>
</feature>
<gene>
    <name evidence="2" type="ORF">EYW49_09680</name>
</gene>
<evidence type="ECO:0000313" key="3">
    <source>
        <dbReference type="Proteomes" id="UP000292781"/>
    </source>
</evidence>
<feature type="signal peptide" evidence="1">
    <location>
        <begin position="1"/>
        <end position="18"/>
    </location>
</feature>
<proteinExistence type="predicted"/>
<dbReference type="Proteomes" id="UP000292781">
    <property type="component" value="Unassembled WGS sequence"/>
</dbReference>
<dbReference type="AlphaFoldDB" id="A0A4Q9VT05"/>
<keyword evidence="3" id="KW-1185">Reference proteome</keyword>
<sequence length="164" mass="17410">MRPFAVTVAFLAAAIALAAPAAAFDRAQWSGERAADGFYRLWCDACTDGSLLAFEIEPPRTVADAAGFRARLAGQVPGFAKAGILATTGEVRRSAIGAYTLYRATRTLAFANGRKQVGPVGMLVGDEVSVEFYSLSLAPAVAERNFSDFATYLAHHAPRPGWVP</sequence>
<name>A0A4Q9VT05_9HYPH</name>
<organism evidence="2 3">
    <name type="scientific">Siculibacillus lacustris</name>
    <dbReference type="NCBI Taxonomy" id="1549641"/>
    <lineage>
        <taxon>Bacteria</taxon>
        <taxon>Pseudomonadati</taxon>
        <taxon>Pseudomonadota</taxon>
        <taxon>Alphaproteobacteria</taxon>
        <taxon>Hyphomicrobiales</taxon>
        <taxon>Ancalomicrobiaceae</taxon>
        <taxon>Siculibacillus</taxon>
    </lineage>
</organism>
<dbReference type="OrthoDB" id="8592370at2"/>
<keyword evidence="1" id="KW-0732">Signal</keyword>